<keyword evidence="7" id="KW-1185">Reference proteome</keyword>
<evidence type="ECO:0000313" key="8">
    <source>
        <dbReference type="WBParaSite" id="SMUV_0000406901-mRNA-1"/>
    </source>
</evidence>
<dbReference type="InterPro" id="IPR036179">
    <property type="entry name" value="Ig-like_dom_sf"/>
</dbReference>
<sequence>MHSEYRIYLLFLVLFICFVDIQSRGGLRRGGKGKVKSKIGGGKNEFSLILSSLADNRSARIVSGSHYIQVYKLGFKLILKCKAQGDPRPTITWHKDNCDIQPKYNVHFSEKPANNFISSKLEIEPAMIGDQGVYTCVANNRYGTMTKSIKAEYSLEH</sequence>
<dbReference type="GO" id="GO:0005886">
    <property type="term" value="C:plasma membrane"/>
    <property type="evidence" value="ECO:0007669"/>
    <property type="project" value="TreeGrafter"/>
</dbReference>
<reference evidence="8" key="1">
    <citation type="submission" date="2017-02" db="UniProtKB">
        <authorList>
            <consortium name="WormBaseParasite"/>
        </authorList>
    </citation>
    <scope>IDENTIFICATION</scope>
</reference>
<dbReference type="WBParaSite" id="SMUV_0000406901-mRNA-1">
    <property type="protein sequence ID" value="SMUV_0000406901-mRNA-1"/>
    <property type="gene ID" value="SMUV_0000406901"/>
</dbReference>
<dbReference type="GO" id="GO:0030424">
    <property type="term" value="C:axon"/>
    <property type="evidence" value="ECO:0007669"/>
    <property type="project" value="TreeGrafter"/>
</dbReference>
<dbReference type="FunFam" id="2.60.40.10:FF:000032">
    <property type="entry name" value="palladin isoform X1"/>
    <property type="match status" value="1"/>
</dbReference>
<dbReference type="PANTHER" id="PTHR45080">
    <property type="entry name" value="CONTACTIN 5"/>
    <property type="match status" value="1"/>
</dbReference>
<dbReference type="Gene3D" id="2.60.40.10">
    <property type="entry name" value="Immunoglobulins"/>
    <property type="match status" value="1"/>
</dbReference>
<dbReference type="GO" id="GO:0043025">
    <property type="term" value="C:neuronal cell body"/>
    <property type="evidence" value="ECO:0007669"/>
    <property type="project" value="TreeGrafter"/>
</dbReference>
<dbReference type="InterPro" id="IPR007110">
    <property type="entry name" value="Ig-like_dom"/>
</dbReference>
<dbReference type="InterPro" id="IPR003599">
    <property type="entry name" value="Ig_sub"/>
</dbReference>
<evidence type="ECO:0000256" key="2">
    <source>
        <dbReference type="ARBA" id="ARBA00022737"/>
    </source>
</evidence>
<keyword evidence="2" id="KW-0677">Repeat</keyword>
<evidence type="ECO:0000259" key="6">
    <source>
        <dbReference type="PROSITE" id="PS50835"/>
    </source>
</evidence>
<evidence type="ECO:0000256" key="4">
    <source>
        <dbReference type="ARBA" id="ARBA00023319"/>
    </source>
</evidence>
<dbReference type="InterPro" id="IPR013783">
    <property type="entry name" value="Ig-like_fold"/>
</dbReference>
<dbReference type="PROSITE" id="PS50835">
    <property type="entry name" value="IG_LIKE"/>
    <property type="match status" value="1"/>
</dbReference>
<evidence type="ECO:0000256" key="3">
    <source>
        <dbReference type="ARBA" id="ARBA00023157"/>
    </source>
</evidence>
<dbReference type="SUPFAM" id="SSF48726">
    <property type="entry name" value="Immunoglobulin"/>
    <property type="match status" value="1"/>
</dbReference>
<feature type="transmembrane region" description="Helical" evidence="5">
    <location>
        <begin position="6"/>
        <end position="27"/>
    </location>
</feature>
<dbReference type="InterPro" id="IPR050958">
    <property type="entry name" value="Cell_Adh-Cytoskel_Orgn"/>
</dbReference>
<dbReference type="Pfam" id="PF07679">
    <property type="entry name" value="I-set"/>
    <property type="match status" value="1"/>
</dbReference>
<evidence type="ECO:0000256" key="5">
    <source>
        <dbReference type="SAM" id="Phobius"/>
    </source>
</evidence>
<keyword evidence="5" id="KW-0472">Membrane</keyword>
<dbReference type="PANTHER" id="PTHR45080:SF8">
    <property type="entry name" value="IG-LIKE DOMAIN-CONTAINING PROTEIN"/>
    <property type="match status" value="1"/>
</dbReference>
<name>A0A0N5AI40_9BILA</name>
<accession>A0A0N5AI40</accession>
<keyword evidence="4" id="KW-0393">Immunoglobulin domain</keyword>
<evidence type="ECO:0000256" key="1">
    <source>
        <dbReference type="ARBA" id="ARBA00022729"/>
    </source>
</evidence>
<protein>
    <submittedName>
        <fullName evidence="8">Ig-like domain-containing protein</fullName>
    </submittedName>
</protein>
<proteinExistence type="predicted"/>
<dbReference type="GO" id="GO:0050808">
    <property type="term" value="P:synapse organization"/>
    <property type="evidence" value="ECO:0007669"/>
    <property type="project" value="TreeGrafter"/>
</dbReference>
<keyword evidence="3" id="KW-1015">Disulfide bond</keyword>
<keyword evidence="5" id="KW-0812">Transmembrane</keyword>
<keyword evidence="1" id="KW-0732">Signal</keyword>
<keyword evidence="5" id="KW-1133">Transmembrane helix</keyword>
<dbReference type="Proteomes" id="UP000046393">
    <property type="component" value="Unplaced"/>
</dbReference>
<dbReference type="InterPro" id="IPR013098">
    <property type="entry name" value="Ig_I-set"/>
</dbReference>
<dbReference type="GO" id="GO:0007156">
    <property type="term" value="P:homophilic cell adhesion via plasma membrane adhesion molecules"/>
    <property type="evidence" value="ECO:0007669"/>
    <property type="project" value="TreeGrafter"/>
</dbReference>
<feature type="domain" description="Ig-like" evidence="6">
    <location>
        <begin position="74"/>
        <end position="154"/>
    </location>
</feature>
<dbReference type="GO" id="GO:0008046">
    <property type="term" value="F:axon guidance receptor activity"/>
    <property type="evidence" value="ECO:0007669"/>
    <property type="project" value="TreeGrafter"/>
</dbReference>
<dbReference type="InterPro" id="IPR003598">
    <property type="entry name" value="Ig_sub2"/>
</dbReference>
<dbReference type="SMART" id="SM00408">
    <property type="entry name" value="IGc2"/>
    <property type="match status" value="1"/>
</dbReference>
<dbReference type="SMART" id="SM00409">
    <property type="entry name" value="IG"/>
    <property type="match status" value="1"/>
</dbReference>
<dbReference type="AlphaFoldDB" id="A0A0N5AI40"/>
<organism evidence="7 8">
    <name type="scientific">Syphacia muris</name>
    <dbReference type="NCBI Taxonomy" id="451379"/>
    <lineage>
        <taxon>Eukaryota</taxon>
        <taxon>Metazoa</taxon>
        <taxon>Ecdysozoa</taxon>
        <taxon>Nematoda</taxon>
        <taxon>Chromadorea</taxon>
        <taxon>Rhabditida</taxon>
        <taxon>Spirurina</taxon>
        <taxon>Oxyuridomorpha</taxon>
        <taxon>Oxyuroidea</taxon>
        <taxon>Oxyuridae</taxon>
        <taxon>Syphacia</taxon>
    </lineage>
</organism>
<dbReference type="CDD" id="cd00096">
    <property type="entry name" value="Ig"/>
    <property type="match status" value="1"/>
</dbReference>
<evidence type="ECO:0000313" key="7">
    <source>
        <dbReference type="Proteomes" id="UP000046393"/>
    </source>
</evidence>